<evidence type="ECO:0000256" key="6">
    <source>
        <dbReference type="ARBA" id="ARBA00022840"/>
    </source>
</evidence>
<keyword evidence="6 7" id="KW-0067">ATP-binding</keyword>
<dbReference type="Gene3D" id="1.10.510.10">
    <property type="entry name" value="Transferase(Phosphotransferase) domain 1"/>
    <property type="match status" value="1"/>
</dbReference>
<dbReference type="PROSITE" id="PS50011">
    <property type="entry name" value="PROTEIN_KINASE_DOM"/>
    <property type="match status" value="1"/>
</dbReference>
<dbReference type="GO" id="GO:0005524">
    <property type="term" value="F:ATP binding"/>
    <property type="evidence" value="ECO:0007669"/>
    <property type="project" value="UniProtKB-UniRule"/>
</dbReference>
<feature type="binding site" evidence="7">
    <location>
        <position position="43"/>
    </location>
    <ligand>
        <name>ATP</name>
        <dbReference type="ChEBI" id="CHEBI:30616"/>
    </ligand>
</feature>
<evidence type="ECO:0000259" key="9">
    <source>
        <dbReference type="PROSITE" id="PS50011"/>
    </source>
</evidence>
<keyword evidence="8" id="KW-1133">Transmembrane helix</keyword>
<evidence type="ECO:0000256" key="5">
    <source>
        <dbReference type="ARBA" id="ARBA00022777"/>
    </source>
</evidence>
<dbReference type="CDD" id="cd14014">
    <property type="entry name" value="STKc_PknB_like"/>
    <property type="match status" value="1"/>
</dbReference>
<dbReference type="Gene3D" id="2.60.120.430">
    <property type="entry name" value="Galactose-binding lectin"/>
    <property type="match status" value="1"/>
</dbReference>
<dbReference type="EC" id="2.7.11.1" evidence="1"/>
<keyword evidence="8" id="KW-0472">Membrane</keyword>
<proteinExistence type="predicted"/>
<reference evidence="10 11" key="1">
    <citation type="submission" date="2019-04" db="EMBL/GenBank/DDBJ databases">
        <title>Streptomyces oryziradicis sp. nov., a novel actinomycete isolated from rhizosphere soil of rice (Oryza sativa L.).</title>
        <authorList>
            <person name="Li C."/>
        </authorList>
    </citation>
    <scope>NUCLEOTIDE SEQUENCE [LARGE SCALE GENOMIC DNA]</scope>
    <source>
        <strain evidence="10 11">NEAU-C40</strain>
    </source>
</reference>
<evidence type="ECO:0000256" key="3">
    <source>
        <dbReference type="ARBA" id="ARBA00022679"/>
    </source>
</evidence>
<feature type="transmembrane region" description="Helical" evidence="8">
    <location>
        <begin position="300"/>
        <end position="321"/>
    </location>
</feature>
<comment type="caution">
    <text evidence="10">The sequence shown here is derived from an EMBL/GenBank/DDBJ whole genome shotgun (WGS) entry which is preliminary data.</text>
</comment>
<dbReference type="AlphaFoldDB" id="A0A4U0SP59"/>
<dbReference type="SMART" id="SM00220">
    <property type="entry name" value="S_TKc"/>
    <property type="match status" value="1"/>
</dbReference>
<name>A0A4U0SP59_9ACTN</name>
<dbReference type="SUPFAM" id="SSF56112">
    <property type="entry name" value="Protein kinase-like (PK-like)"/>
    <property type="match status" value="1"/>
</dbReference>
<dbReference type="GO" id="GO:0004674">
    <property type="term" value="F:protein serine/threonine kinase activity"/>
    <property type="evidence" value="ECO:0007669"/>
    <property type="project" value="UniProtKB-KW"/>
</dbReference>
<evidence type="ECO:0000313" key="10">
    <source>
        <dbReference type="EMBL" id="TKA11606.1"/>
    </source>
</evidence>
<keyword evidence="8" id="KW-0812">Transmembrane</keyword>
<evidence type="ECO:0000256" key="1">
    <source>
        <dbReference type="ARBA" id="ARBA00012513"/>
    </source>
</evidence>
<dbReference type="OrthoDB" id="9762169at2"/>
<keyword evidence="2 10" id="KW-0723">Serine/threonine-protein kinase</keyword>
<dbReference type="Proteomes" id="UP000305778">
    <property type="component" value="Unassembled WGS sequence"/>
</dbReference>
<gene>
    <name evidence="10" type="ORF">FCI23_09635</name>
</gene>
<dbReference type="InterPro" id="IPR011009">
    <property type="entry name" value="Kinase-like_dom_sf"/>
</dbReference>
<evidence type="ECO:0000256" key="2">
    <source>
        <dbReference type="ARBA" id="ARBA00022527"/>
    </source>
</evidence>
<dbReference type="Pfam" id="PF00069">
    <property type="entry name" value="Pkinase"/>
    <property type="match status" value="1"/>
</dbReference>
<evidence type="ECO:0000256" key="4">
    <source>
        <dbReference type="ARBA" id="ARBA00022741"/>
    </source>
</evidence>
<keyword evidence="5 10" id="KW-0418">Kinase</keyword>
<evidence type="ECO:0000256" key="8">
    <source>
        <dbReference type="SAM" id="Phobius"/>
    </source>
</evidence>
<dbReference type="RefSeq" id="WP_136723069.1">
    <property type="nucleotide sequence ID" value="NZ_SUMC01000007.1"/>
</dbReference>
<dbReference type="PANTHER" id="PTHR43289">
    <property type="entry name" value="MITOGEN-ACTIVATED PROTEIN KINASE KINASE KINASE 20-RELATED"/>
    <property type="match status" value="1"/>
</dbReference>
<keyword evidence="4 7" id="KW-0547">Nucleotide-binding</keyword>
<accession>A0A4U0SP59</accession>
<keyword evidence="3" id="KW-0808">Transferase</keyword>
<protein>
    <recommendedName>
        <fullName evidence="1">non-specific serine/threonine protein kinase</fullName>
        <ecNumber evidence="1">2.7.11.1</ecNumber>
    </recommendedName>
</protein>
<dbReference type="Gene3D" id="3.30.200.20">
    <property type="entry name" value="Phosphorylase Kinase, domain 1"/>
    <property type="match status" value="1"/>
</dbReference>
<sequence>MIPSDRQRLIAERYLLQRPLGRGGMGTVWHATDQLLERAVAVKELNLGDGGGGEEPARRQRRAMREARAIARVSHPNVVGVHDLVQYEDRLWIVMELVDGPSLAAHLATAGPLPVPRTAEIGLQLLGALAAVHAAGALHRDVKPANILMRPDGSVVLTDFGIAALSDGEQLTSTGALLGSVDYMAPERLHSEPAGPPSDLFSLGATLCVLGSGQSPFARPAPAAVLHAVAYEHPQIPDRLGPLRPLVESLLSKNPADRPSSSDAAAVLRPMAVPASPAYTRTLTAQILPTSPPRPRRRRWLRWAVPTAAVLLAGSVTVGFLSARTPVRSRKVTVSALTTWRLVDLPIHKGDRVSVRYLSGTWTVDSKRPRSGPEGFSSPQDAAVTAIAGGCKVNPDVPFAALLARFSYEKPGSNHSLQQHQWAYTAAAAGRLALRINDGDGCLADNAGTVTVQVRVTPSS</sequence>
<keyword evidence="11" id="KW-1185">Reference proteome</keyword>
<dbReference type="PANTHER" id="PTHR43289:SF6">
    <property type="entry name" value="SERINE_THREONINE-PROTEIN KINASE NEKL-3"/>
    <property type="match status" value="1"/>
</dbReference>
<dbReference type="InterPro" id="IPR000719">
    <property type="entry name" value="Prot_kinase_dom"/>
</dbReference>
<evidence type="ECO:0000256" key="7">
    <source>
        <dbReference type="PROSITE-ProRule" id="PRU10141"/>
    </source>
</evidence>
<evidence type="ECO:0000313" key="11">
    <source>
        <dbReference type="Proteomes" id="UP000305778"/>
    </source>
</evidence>
<feature type="domain" description="Protein kinase" evidence="9">
    <location>
        <begin position="14"/>
        <end position="272"/>
    </location>
</feature>
<dbReference type="EMBL" id="SUMC01000007">
    <property type="protein sequence ID" value="TKA11606.1"/>
    <property type="molecule type" value="Genomic_DNA"/>
</dbReference>
<dbReference type="InterPro" id="IPR017441">
    <property type="entry name" value="Protein_kinase_ATP_BS"/>
</dbReference>
<organism evidence="10 11">
    <name type="scientific">Actinacidiphila oryziradicis</name>
    <dbReference type="NCBI Taxonomy" id="2571141"/>
    <lineage>
        <taxon>Bacteria</taxon>
        <taxon>Bacillati</taxon>
        <taxon>Actinomycetota</taxon>
        <taxon>Actinomycetes</taxon>
        <taxon>Kitasatosporales</taxon>
        <taxon>Streptomycetaceae</taxon>
        <taxon>Actinacidiphila</taxon>
    </lineage>
</organism>
<dbReference type="PROSITE" id="PS00107">
    <property type="entry name" value="PROTEIN_KINASE_ATP"/>
    <property type="match status" value="1"/>
</dbReference>